<keyword evidence="4" id="KW-0812">Transmembrane</keyword>
<keyword evidence="4" id="KW-0472">Membrane</keyword>
<feature type="domain" description="Putative zinc-finger" evidence="5">
    <location>
        <begin position="8"/>
        <end position="37"/>
    </location>
</feature>
<organism evidence="6">
    <name type="scientific">Kribbella sp. HUAS MG21</name>
    <dbReference type="NCBI Taxonomy" id="3160966"/>
    <lineage>
        <taxon>Bacteria</taxon>
        <taxon>Bacillati</taxon>
        <taxon>Actinomycetota</taxon>
        <taxon>Actinomycetes</taxon>
        <taxon>Propionibacteriales</taxon>
        <taxon>Kribbellaceae</taxon>
        <taxon>Kribbella</taxon>
    </lineage>
</organism>
<dbReference type="AlphaFoldDB" id="A0AAU7TQC7"/>
<protein>
    <submittedName>
        <fullName evidence="6">Zf-HC2 domain-containing protein</fullName>
    </submittedName>
</protein>
<dbReference type="EMBL" id="CP158165">
    <property type="protein sequence ID" value="XBV28836.1"/>
    <property type="molecule type" value="Genomic_DNA"/>
</dbReference>
<evidence type="ECO:0000313" key="6">
    <source>
        <dbReference type="EMBL" id="XBV28836.1"/>
    </source>
</evidence>
<accession>A0AAU7TQC7</accession>
<feature type="compositionally biased region" description="Polar residues" evidence="3">
    <location>
        <begin position="159"/>
        <end position="169"/>
    </location>
</feature>
<evidence type="ECO:0000256" key="3">
    <source>
        <dbReference type="SAM" id="MobiDB-lite"/>
    </source>
</evidence>
<evidence type="ECO:0000256" key="2">
    <source>
        <dbReference type="ARBA" id="ARBA00023163"/>
    </source>
</evidence>
<dbReference type="InterPro" id="IPR041916">
    <property type="entry name" value="Anti_sigma_zinc_sf"/>
</dbReference>
<keyword evidence="4" id="KW-1133">Transmembrane helix</keyword>
<proteinExistence type="predicted"/>
<evidence type="ECO:0000256" key="4">
    <source>
        <dbReference type="SAM" id="Phobius"/>
    </source>
</evidence>
<dbReference type="Gene3D" id="1.10.10.1320">
    <property type="entry name" value="Anti-sigma factor, zinc-finger domain"/>
    <property type="match status" value="1"/>
</dbReference>
<feature type="transmembrane region" description="Helical" evidence="4">
    <location>
        <begin position="121"/>
        <end position="141"/>
    </location>
</feature>
<feature type="region of interest" description="Disordered" evidence="3">
    <location>
        <begin position="143"/>
        <end position="169"/>
    </location>
</feature>
<evidence type="ECO:0000256" key="1">
    <source>
        <dbReference type="ARBA" id="ARBA00023015"/>
    </source>
</evidence>
<dbReference type="RefSeq" id="WP_350281581.1">
    <property type="nucleotide sequence ID" value="NZ_CP158165.1"/>
</dbReference>
<keyword evidence="2" id="KW-0804">Transcription</keyword>
<feature type="region of interest" description="Disordered" evidence="3">
    <location>
        <begin position="94"/>
        <end position="119"/>
    </location>
</feature>
<dbReference type="InterPro" id="IPR027383">
    <property type="entry name" value="Znf_put"/>
</dbReference>
<sequence length="227" mass="23479">MTLQHPLDKLSAVVDGELDHDSRDKVLSHLVGCDTCRAEVDAQRRLKARMAALESPDPSTDLMQRLMGVSSFSTEPREEVRPVVTPAVSLFPQRSAFPAGRTGGTRPGPARGSRSRRRTGVLGAAGSAAAVASLLGTAFVVGDPARSEQPPTLQPPVASFSSDHANTSNGAPFADPVALLNSYNGTGYTGAGYPGTGYTGTGYTGTGYSGLTPTVGPTLRPVALTGR</sequence>
<evidence type="ECO:0000259" key="5">
    <source>
        <dbReference type="Pfam" id="PF13490"/>
    </source>
</evidence>
<gene>
    <name evidence="6" type="ORF">ABN611_20855</name>
</gene>
<name>A0AAU7TQC7_9ACTN</name>
<keyword evidence="1" id="KW-0805">Transcription regulation</keyword>
<reference evidence="6" key="1">
    <citation type="submission" date="2024-06" db="EMBL/GenBank/DDBJ databases">
        <title>Kribbella sp. strain HUAS MG21 genome sequences.</title>
        <authorList>
            <person name="Mo P."/>
        </authorList>
    </citation>
    <scope>NUCLEOTIDE SEQUENCE</scope>
    <source>
        <strain evidence="6">HUAS MG21</strain>
    </source>
</reference>
<dbReference type="Pfam" id="PF13490">
    <property type="entry name" value="zf-HC2"/>
    <property type="match status" value="1"/>
</dbReference>